<dbReference type="EMBL" id="JBHSIV010000032">
    <property type="protein sequence ID" value="MFC5065168.1"/>
    <property type="molecule type" value="Genomic_DNA"/>
</dbReference>
<evidence type="ECO:0000313" key="4">
    <source>
        <dbReference type="Proteomes" id="UP001595947"/>
    </source>
</evidence>
<dbReference type="PANTHER" id="PTHR48081:SF8">
    <property type="entry name" value="ALPHA_BETA HYDROLASE FOLD-3 DOMAIN-CONTAINING PROTEIN-RELATED"/>
    <property type="match status" value="1"/>
</dbReference>
<gene>
    <name evidence="3" type="ORF">ACFPBZ_23335</name>
</gene>
<dbReference type="Proteomes" id="UP001595947">
    <property type="component" value="Unassembled WGS sequence"/>
</dbReference>
<keyword evidence="4" id="KW-1185">Reference proteome</keyword>
<protein>
    <submittedName>
        <fullName evidence="3">Alpha/beta hydrolase</fullName>
    </submittedName>
</protein>
<dbReference type="InterPro" id="IPR050300">
    <property type="entry name" value="GDXG_lipolytic_enzyme"/>
</dbReference>
<sequence>MRLPLRTRLLGALRSTLGGSVADLSPDEVPAARERSGRIQAGPAGRVIVGHHDRRVVTEDGRVELDDVTLPVRVYRPPRTASVPAPLVVNFHGGGFVQGDLDQSDWFCGEVSLLAGAVVVSVDYRLAPEHPFPVPAHDCYGAVAAIVAEPNGWGIDPRRVAVMGDSAGGNLATVVCLMARDARARGEDAPGIGAQCLVYPGTEMVDVLPSEREIPEAPILHASDIRGFHRLYLAGADGTDPYASPLRADLTGLPPALVQTAEHDPLRDHGIRYADALTAAGVTTRYTDYRGACHGYVSMPRLLPHVAHQAAWEVSSWVRTCLVPAGDPDLRPTVEG</sequence>
<evidence type="ECO:0000259" key="2">
    <source>
        <dbReference type="Pfam" id="PF07859"/>
    </source>
</evidence>
<reference evidence="4" key="1">
    <citation type="journal article" date="2019" name="Int. J. Syst. Evol. Microbiol.">
        <title>The Global Catalogue of Microorganisms (GCM) 10K type strain sequencing project: providing services to taxonomists for standard genome sequencing and annotation.</title>
        <authorList>
            <consortium name="The Broad Institute Genomics Platform"/>
            <consortium name="The Broad Institute Genome Sequencing Center for Infectious Disease"/>
            <person name="Wu L."/>
            <person name="Ma J."/>
        </authorList>
    </citation>
    <scope>NUCLEOTIDE SEQUENCE [LARGE SCALE GENOMIC DNA]</scope>
    <source>
        <strain evidence="4">CGMCC 4.7093</strain>
    </source>
</reference>
<dbReference type="Gene3D" id="3.40.50.1820">
    <property type="entry name" value="alpha/beta hydrolase"/>
    <property type="match status" value="1"/>
</dbReference>
<evidence type="ECO:0000256" key="1">
    <source>
        <dbReference type="ARBA" id="ARBA00022801"/>
    </source>
</evidence>
<keyword evidence="1 3" id="KW-0378">Hydrolase</keyword>
<dbReference type="SUPFAM" id="SSF53474">
    <property type="entry name" value="alpha/beta-Hydrolases"/>
    <property type="match status" value="1"/>
</dbReference>
<proteinExistence type="predicted"/>
<feature type="domain" description="Alpha/beta hydrolase fold-3" evidence="2">
    <location>
        <begin position="88"/>
        <end position="297"/>
    </location>
</feature>
<dbReference type="PANTHER" id="PTHR48081">
    <property type="entry name" value="AB HYDROLASE SUPERFAMILY PROTEIN C4A8.06C"/>
    <property type="match status" value="1"/>
</dbReference>
<dbReference type="InterPro" id="IPR013094">
    <property type="entry name" value="AB_hydrolase_3"/>
</dbReference>
<dbReference type="RefSeq" id="WP_378038503.1">
    <property type="nucleotide sequence ID" value="NZ_JBHSIV010000032.1"/>
</dbReference>
<dbReference type="GO" id="GO:0016787">
    <property type="term" value="F:hydrolase activity"/>
    <property type="evidence" value="ECO:0007669"/>
    <property type="project" value="UniProtKB-KW"/>
</dbReference>
<evidence type="ECO:0000313" key="3">
    <source>
        <dbReference type="EMBL" id="MFC5065168.1"/>
    </source>
</evidence>
<organism evidence="3 4">
    <name type="scientific">Actinomycetospora atypica</name>
    <dbReference type="NCBI Taxonomy" id="1290095"/>
    <lineage>
        <taxon>Bacteria</taxon>
        <taxon>Bacillati</taxon>
        <taxon>Actinomycetota</taxon>
        <taxon>Actinomycetes</taxon>
        <taxon>Pseudonocardiales</taxon>
        <taxon>Pseudonocardiaceae</taxon>
        <taxon>Actinomycetospora</taxon>
    </lineage>
</organism>
<name>A0ABV9YR15_9PSEU</name>
<comment type="caution">
    <text evidence="3">The sequence shown here is derived from an EMBL/GenBank/DDBJ whole genome shotgun (WGS) entry which is preliminary data.</text>
</comment>
<accession>A0ABV9YR15</accession>
<dbReference type="InterPro" id="IPR029058">
    <property type="entry name" value="AB_hydrolase_fold"/>
</dbReference>
<dbReference type="Pfam" id="PF07859">
    <property type="entry name" value="Abhydrolase_3"/>
    <property type="match status" value="1"/>
</dbReference>